<dbReference type="Proteomes" id="UP001632038">
    <property type="component" value="Unassembled WGS sequence"/>
</dbReference>
<dbReference type="InterPro" id="IPR036397">
    <property type="entry name" value="RNaseH_sf"/>
</dbReference>
<accession>A0ABD3BL50</accession>
<reference evidence="3" key="1">
    <citation type="journal article" date="2024" name="IScience">
        <title>Strigolactones Initiate the Formation of Haustorium-like Structures in Castilleja.</title>
        <authorList>
            <person name="Buerger M."/>
            <person name="Peterson D."/>
            <person name="Chory J."/>
        </authorList>
    </citation>
    <scope>NUCLEOTIDE SEQUENCE [LARGE SCALE GENOMIC DNA]</scope>
</reference>
<protein>
    <submittedName>
        <fullName evidence="2">Argonaute 5</fullName>
    </submittedName>
</protein>
<dbReference type="EMBL" id="JAVIJP010000081">
    <property type="protein sequence ID" value="KAL3617836.1"/>
    <property type="molecule type" value="Genomic_DNA"/>
</dbReference>
<organism evidence="2 3">
    <name type="scientific">Castilleja foliolosa</name>
    <dbReference type="NCBI Taxonomy" id="1961234"/>
    <lineage>
        <taxon>Eukaryota</taxon>
        <taxon>Viridiplantae</taxon>
        <taxon>Streptophyta</taxon>
        <taxon>Embryophyta</taxon>
        <taxon>Tracheophyta</taxon>
        <taxon>Spermatophyta</taxon>
        <taxon>Magnoliopsida</taxon>
        <taxon>eudicotyledons</taxon>
        <taxon>Gunneridae</taxon>
        <taxon>Pentapetalae</taxon>
        <taxon>asterids</taxon>
        <taxon>lamiids</taxon>
        <taxon>Lamiales</taxon>
        <taxon>Orobanchaceae</taxon>
        <taxon>Pedicularideae</taxon>
        <taxon>Castillejinae</taxon>
        <taxon>Castilleja</taxon>
    </lineage>
</organism>
<dbReference type="PANTHER" id="PTHR22891">
    <property type="entry name" value="EUKARYOTIC TRANSLATION INITIATION FACTOR 2C"/>
    <property type="match status" value="1"/>
</dbReference>
<gene>
    <name evidence="2" type="primary">AGO5_7</name>
    <name evidence="2" type="ORF">CASFOL_038157</name>
</gene>
<evidence type="ECO:0000313" key="2">
    <source>
        <dbReference type="EMBL" id="KAL3617836.1"/>
    </source>
</evidence>
<sequence length="103" mass="11146">MMYYGSGPLSDVEPSVGQWSMIDTKMINGGKVLPAIIKCCYGKMFFDPAIPTMIFGADVTHPSPVDDSSPSIAAVVASTDWPEVMKIRALFSAQPHRIILLVS</sequence>
<proteinExistence type="predicted"/>
<comment type="caution">
    <text evidence="2">The sequence shown here is derived from an EMBL/GenBank/DDBJ whole genome shotgun (WGS) entry which is preliminary data.</text>
</comment>
<name>A0ABD3BL50_9LAMI</name>
<dbReference type="Gene3D" id="3.30.420.10">
    <property type="entry name" value="Ribonuclease H-like superfamily/Ribonuclease H"/>
    <property type="match status" value="1"/>
</dbReference>
<evidence type="ECO:0000313" key="3">
    <source>
        <dbReference type="Proteomes" id="UP001632038"/>
    </source>
</evidence>
<dbReference type="InterPro" id="IPR003165">
    <property type="entry name" value="Piwi"/>
</dbReference>
<feature type="domain" description="Piwi" evidence="1">
    <location>
        <begin position="50"/>
        <end position="97"/>
    </location>
</feature>
<evidence type="ECO:0000259" key="1">
    <source>
        <dbReference type="Pfam" id="PF02171"/>
    </source>
</evidence>
<dbReference type="AlphaFoldDB" id="A0ABD3BL50"/>
<dbReference type="Pfam" id="PF02171">
    <property type="entry name" value="Piwi"/>
    <property type="match status" value="1"/>
</dbReference>
<keyword evidence="3" id="KW-1185">Reference proteome</keyword>